<reference evidence="1" key="1">
    <citation type="submission" date="2013-10" db="EMBL/GenBank/DDBJ databases">
        <title>Draft genome sequence of Clostridium botulinum type B strain Osaka05.</title>
        <authorList>
            <person name="Sakaguchi Y."/>
            <person name="Hosomi K."/>
            <person name="Uchiyama J."/>
            <person name="Ogura Y."/>
            <person name="Sakaguchi M."/>
            <person name="Kohda T."/>
            <person name="Mukamoto M."/>
            <person name="Misawa N."/>
            <person name="Matsuzaki S."/>
            <person name="Hayashi T."/>
            <person name="Kozaki S."/>
        </authorList>
    </citation>
    <scope>NUCLEOTIDE SEQUENCE</scope>
    <source>
        <strain evidence="1">Osaka05</strain>
    </source>
</reference>
<evidence type="ECO:0000313" key="1">
    <source>
        <dbReference type="EMBL" id="BAO05236.1"/>
    </source>
</evidence>
<dbReference type="AlphaFoldDB" id="A0A060N3X1"/>
<sequence length="84" mass="10028">MKYKIIVEEKVSYQHEIEINTEEDEDYIENILDEVDRDYPCITVDDVIHKLADNEIKIEELIEDNSGQDCETEIIDFYEVKNKD</sequence>
<name>A0A060N3X1_CLOBO</name>
<proteinExistence type="predicted"/>
<organism evidence="1">
    <name type="scientific">Clostridium botulinum B str. Osaka05</name>
    <dbReference type="NCBI Taxonomy" id="1407017"/>
    <lineage>
        <taxon>Bacteria</taxon>
        <taxon>Bacillati</taxon>
        <taxon>Bacillota</taxon>
        <taxon>Clostridia</taxon>
        <taxon>Eubacteriales</taxon>
        <taxon>Clostridiaceae</taxon>
        <taxon>Clostridium</taxon>
    </lineage>
</organism>
<gene>
    <name evidence="1" type="ORF">CBO05P2_211</name>
</gene>
<dbReference type="EMBL" id="BA000059">
    <property type="protein sequence ID" value="BAO05236.1"/>
    <property type="molecule type" value="Genomic_DNA"/>
</dbReference>
<dbReference type="RefSeq" id="WP_030032441.1">
    <property type="nucleotide sequence ID" value="NZ_BA000059.1"/>
</dbReference>
<protein>
    <submittedName>
        <fullName evidence="1">Capsular exopolysaccharide family (Precursor)</fullName>
    </submittedName>
</protein>
<accession>A0A060N3X1</accession>
<dbReference type="Proteomes" id="UP000054164">
    <property type="component" value="Unassembled WGS sequence"/>
</dbReference>
<dbReference type="HOGENOM" id="CLU_2521692_0_0_9"/>